<sequence length="240" mass="27648">MITIQAFGSSSKGNCYRIKTSTNGDELLLDAGLPFKEIQRYCHFNFVHLCGVLVTHQHGDHCKAVQDLLKLGHRVYMLKDTAEAIYVSGYHKVVYITPRIQFSVGNFTILPFELEHDVPNVGFLISDGTEKLLYITDTYYCRYTFKGVNHIMVECNHSYEILNQRVDDGYLHEKRMERLIQSHFSLENVIKFLKSMDLTRCQDIRLLHLSDENSNAVIFKQSVEAATGKYVIVEQERSSL</sequence>
<evidence type="ECO:0000313" key="2">
    <source>
        <dbReference type="EMBL" id="KGF47770.1"/>
    </source>
</evidence>
<dbReference type="PANTHER" id="PTHR47619:SF1">
    <property type="entry name" value="EXODEOXYRIBONUCLEASE WALJ"/>
    <property type="match status" value="1"/>
</dbReference>
<dbReference type="Pfam" id="PF12706">
    <property type="entry name" value="Lactamase_B_2"/>
    <property type="match status" value="1"/>
</dbReference>
<evidence type="ECO:0000259" key="1">
    <source>
        <dbReference type="SMART" id="SM00849"/>
    </source>
</evidence>
<dbReference type="InterPro" id="IPR001279">
    <property type="entry name" value="Metallo-B-lactamas"/>
</dbReference>
<dbReference type="EMBL" id="JRNT01000007">
    <property type="protein sequence ID" value="KGF47770.1"/>
    <property type="molecule type" value="Genomic_DNA"/>
</dbReference>
<accession>A0A096ALX4</accession>
<dbReference type="InterPro" id="IPR036866">
    <property type="entry name" value="RibonucZ/Hydroxyglut_hydro"/>
</dbReference>
<keyword evidence="3" id="KW-1185">Reference proteome</keyword>
<dbReference type="eggNOG" id="COG1235">
    <property type="taxonomic scope" value="Bacteria"/>
</dbReference>
<dbReference type="RefSeq" id="WP_081936418.1">
    <property type="nucleotide sequence ID" value="NZ_JRNT01000007.1"/>
</dbReference>
<protein>
    <submittedName>
        <fullName evidence="2">Beta-lactamase</fullName>
    </submittedName>
</protein>
<dbReference type="InterPro" id="IPR052533">
    <property type="entry name" value="WalJ/YycJ-like"/>
</dbReference>
<gene>
    <name evidence="2" type="ORF">HMPREF0872_03470</name>
</gene>
<name>A0A096ALX4_9FIRM</name>
<dbReference type="PANTHER" id="PTHR47619">
    <property type="entry name" value="METALLO-HYDROLASE YYCJ-RELATED"/>
    <property type="match status" value="1"/>
</dbReference>
<organism evidence="2 3">
    <name type="scientific">Veillonella montpellierensis DNF00314</name>
    <dbReference type="NCBI Taxonomy" id="1401067"/>
    <lineage>
        <taxon>Bacteria</taxon>
        <taxon>Bacillati</taxon>
        <taxon>Bacillota</taxon>
        <taxon>Negativicutes</taxon>
        <taxon>Veillonellales</taxon>
        <taxon>Veillonellaceae</taxon>
        <taxon>Veillonella</taxon>
    </lineage>
</organism>
<dbReference type="SMART" id="SM00849">
    <property type="entry name" value="Lactamase_B"/>
    <property type="match status" value="1"/>
</dbReference>
<dbReference type="Proteomes" id="UP000029628">
    <property type="component" value="Unassembled WGS sequence"/>
</dbReference>
<dbReference type="SUPFAM" id="SSF56281">
    <property type="entry name" value="Metallo-hydrolase/oxidoreductase"/>
    <property type="match status" value="1"/>
</dbReference>
<proteinExistence type="predicted"/>
<evidence type="ECO:0000313" key="3">
    <source>
        <dbReference type="Proteomes" id="UP000029628"/>
    </source>
</evidence>
<feature type="domain" description="Metallo-beta-lactamase" evidence="1">
    <location>
        <begin position="12"/>
        <end position="183"/>
    </location>
</feature>
<dbReference type="AlphaFoldDB" id="A0A096ALX4"/>
<reference evidence="2 3" key="1">
    <citation type="submission" date="2014-07" db="EMBL/GenBank/DDBJ databases">
        <authorList>
            <person name="McCorrison J."/>
            <person name="Sanka R."/>
            <person name="Torralba M."/>
            <person name="Gillis M."/>
            <person name="Haft D.H."/>
            <person name="Methe B."/>
            <person name="Sutton G."/>
            <person name="Nelson K.E."/>
        </authorList>
    </citation>
    <scope>NUCLEOTIDE SEQUENCE [LARGE SCALE GENOMIC DNA]</scope>
    <source>
        <strain evidence="2 3">DNF00314</strain>
    </source>
</reference>
<dbReference type="Gene3D" id="3.60.15.10">
    <property type="entry name" value="Ribonuclease Z/Hydroxyacylglutathione hydrolase-like"/>
    <property type="match status" value="1"/>
</dbReference>
<comment type="caution">
    <text evidence="2">The sequence shown here is derived from an EMBL/GenBank/DDBJ whole genome shotgun (WGS) entry which is preliminary data.</text>
</comment>